<evidence type="ECO:0000313" key="5">
    <source>
        <dbReference type="Proteomes" id="UP001059859"/>
    </source>
</evidence>
<evidence type="ECO:0000259" key="3">
    <source>
        <dbReference type="PROSITE" id="PS51186"/>
    </source>
</evidence>
<dbReference type="Pfam" id="PF00583">
    <property type="entry name" value="Acetyltransf_1"/>
    <property type="match status" value="1"/>
</dbReference>
<reference evidence="4" key="1">
    <citation type="submission" date="2022-09" db="EMBL/GenBank/DDBJ databases">
        <title>Novel species in genus Arthrobacter.</title>
        <authorList>
            <person name="Liu Y."/>
        </authorList>
    </citation>
    <scope>NUCLEOTIDE SEQUENCE</scope>
    <source>
        <strain evidence="4">Zg-Y815</strain>
    </source>
</reference>
<protein>
    <submittedName>
        <fullName evidence="4">GNAT family N-acetyltransferase</fullName>
    </submittedName>
</protein>
<name>A0ABY5YTP4_9MICC</name>
<organism evidence="4 5">
    <name type="scientific">Arthrobacter zhaoxinii</name>
    <dbReference type="NCBI Taxonomy" id="2964616"/>
    <lineage>
        <taxon>Bacteria</taxon>
        <taxon>Bacillati</taxon>
        <taxon>Actinomycetota</taxon>
        <taxon>Actinomycetes</taxon>
        <taxon>Micrococcales</taxon>
        <taxon>Micrococcaceae</taxon>
        <taxon>Arthrobacter</taxon>
    </lineage>
</organism>
<dbReference type="InterPro" id="IPR050832">
    <property type="entry name" value="Bact_Acetyltransf"/>
</dbReference>
<dbReference type="InterPro" id="IPR000182">
    <property type="entry name" value="GNAT_dom"/>
</dbReference>
<dbReference type="CDD" id="cd04301">
    <property type="entry name" value="NAT_SF"/>
    <property type="match status" value="1"/>
</dbReference>
<keyword evidence="2" id="KW-0012">Acyltransferase</keyword>
<dbReference type="PANTHER" id="PTHR43877">
    <property type="entry name" value="AMINOALKYLPHOSPHONATE N-ACETYLTRANSFERASE-RELATED-RELATED"/>
    <property type="match status" value="1"/>
</dbReference>
<dbReference type="EMBL" id="CP104275">
    <property type="protein sequence ID" value="UWX98470.1"/>
    <property type="molecule type" value="Genomic_DNA"/>
</dbReference>
<dbReference type="PROSITE" id="PS51186">
    <property type="entry name" value="GNAT"/>
    <property type="match status" value="1"/>
</dbReference>
<dbReference type="SUPFAM" id="SSF55729">
    <property type="entry name" value="Acyl-CoA N-acyltransferases (Nat)"/>
    <property type="match status" value="1"/>
</dbReference>
<evidence type="ECO:0000313" key="4">
    <source>
        <dbReference type="EMBL" id="UWX98470.1"/>
    </source>
</evidence>
<evidence type="ECO:0000256" key="2">
    <source>
        <dbReference type="ARBA" id="ARBA00023315"/>
    </source>
</evidence>
<feature type="domain" description="N-acetyltransferase" evidence="3">
    <location>
        <begin position="5"/>
        <end position="150"/>
    </location>
</feature>
<keyword evidence="1" id="KW-0808">Transferase</keyword>
<keyword evidence="5" id="KW-1185">Reference proteome</keyword>
<proteinExistence type="predicted"/>
<dbReference type="Gene3D" id="3.40.630.30">
    <property type="match status" value="1"/>
</dbReference>
<dbReference type="PANTHER" id="PTHR43877:SF2">
    <property type="entry name" value="AMINOALKYLPHOSPHONATE N-ACETYLTRANSFERASE-RELATED"/>
    <property type="match status" value="1"/>
</dbReference>
<evidence type="ECO:0000256" key="1">
    <source>
        <dbReference type="ARBA" id="ARBA00022679"/>
    </source>
</evidence>
<accession>A0ABY5YTP4</accession>
<gene>
    <name evidence="4" type="ORF">N2K95_07440</name>
</gene>
<dbReference type="RefSeq" id="WP_260653553.1">
    <property type="nucleotide sequence ID" value="NZ_CP104275.1"/>
</dbReference>
<dbReference type="Proteomes" id="UP001059859">
    <property type="component" value="Chromosome"/>
</dbReference>
<sequence length="161" mass="18218">MTLQTRVRRAEVSDLPFILRQEREYMETIEPDALLGWLTVLDQNLELWIDCLPNTLFCVDEDGHPLGYVMWSLDGDTATLVSISVLRSHRRQGLGRLLLEAFEQRATPSGARVVEIAVYRTNQARLLYQGAGYEATGQDGEYVLFSKMLSPAEEDNRALLG</sequence>
<dbReference type="InterPro" id="IPR016181">
    <property type="entry name" value="Acyl_CoA_acyltransferase"/>
</dbReference>